<evidence type="ECO:0000313" key="2">
    <source>
        <dbReference type="EMBL" id="SDP22919.1"/>
    </source>
</evidence>
<dbReference type="OrthoDB" id="7059994at2"/>
<dbReference type="AlphaFoldDB" id="A0A1H0R177"/>
<feature type="coiled-coil region" evidence="1">
    <location>
        <begin position="50"/>
        <end position="77"/>
    </location>
</feature>
<keyword evidence="1" id="KW-0175">Coiled coil</keyword>
<accession>A0A1H0R177</accession>
<dbReference type="EMBL" id="FNJI01000013">
    <property type="protein sequence ID" value="SDP22919.1"/>
    <property type="molecule type" value="Genomic_DNA"/>
</dbReference>
<dbReference type="Proteomes" id="UP000199073">
    <property type="component" value="Unassembled WGS sequence"/>
</dbReference>
<name>A0A1H0R177_9BACT</name>
<dbReference type="STRING" id="91360.SAMN05660330_02157"/>
<organism evidence="2 3">
    <name type="scientific">Desulforhopalus singaporensis</name>
    <dbReference type="NCBI Taxonomy" id="91360"/>
    <lineage>
        <taxon>Bacteria</taxon>
        <taxon>Pseudomonadati</taxon>
        <taxon>Thermodesulfobacteriota</taxon>
        <taxon>Desulfobulbia</taxon>
        <taxon>Desulfobulbales</taxon>
        <taxon>Desulfocapsaceae</taxon>
        <taxon>Desulforhopalus</taxon>
    </lineage>
</organism>
<evidence type="ECO:0000313" key="3">
    <source>
        <dbReference type="Proteomes" id="UP000199073"/>
    </source>
</evidence>
<proteinExistence type="predicted"/>
<keyword evidence="3" id="KW-1185">Reference proteome</keyword>
<sequence length="574" mass="67662">MRKYTLKTNNISQKQIKKAISLNALVVKFTDKTGRDYYNRQMVIIRNKVINEIMRVYRENNDQLESLREQRKNQDEDNNITYIVRCIELGKMIDKKFINHKPISDHVDHIIPVLLKSYKSNRLLWVIRDKTYYYKKNISRYYHFIFDIRVLCVCLDALQRLGYIDKIKHKAGTKRHKGYCTRYILTGLKGVFENIQSKYSFKDENHKEIVILKDEVERWFCEKDKNGNVNRYKKTYKKLIGYEDNDFTNRLRSDLQCLNNFYSKRRIEVHAKNIMLPVSFIIKLLESIISSRIEIKKLELEDREWGSDENYINIVREEIDNKFIISSNNLLDNKYISILSKEIAHNKNLDLSEVGEKYFFVKEIYFEILSKSLRAIFNRGSFENGGRTYGMEWISLPKVLRKHIYIDGKPTIGLDFKGLHIFLAYHMMGKECPHSDPYEIDGYSRDEVKLSSLIAINAPNPKSAIHGTINKIKKVLNLDIDEDYAEQLINKMREHHRLIEEFWCNDSGVSFQNVDSSVMRHALLALMDQGICGLGIHDEIIVTRDNAYKTMKQMITSYRLESRTNGFEPTVTVG</sequence>
<dbReference type="RefSeq" id="WP_092222657.1">
    <property type="nucleotide sequence ID" value="NZ_FNJI01000013.1"/>
</dbReference>
<gene>
    <name evidence="2" type="ORF">SAMN05660330_02157</name>
</gene>
<evidence type="ECO:0000256" key="1">
    <source>
        <dbReference type="SAM" id="Coils"/>
    </source>
</evidence>
<reference evidence="2 3" key="1">
    <citation type="submission" date="2016-10" db="EMBL/GenBank/DDBJ databases">
        <authorList>
            <person name="de Groot N.N."/>
        </authorList>
    </citation>
    <scope>NUCLEOTIDE SEQUENCE [LARGE SCALE GENOMIC DNA]</scope>
    <source>
        <strain evidence="2 3">DSM 12130</strain>
    </source>
</reference>
<protein>
    <submittedName>
        <fullName evidence="2">Uncharacterized protein</fullName>
    </submittedName>
</protein>